<keyword evidence="1" id="KW-0812">Transmembrane</keyword>
<accession>A0ABY1WXC7</accession>
<name>A0ABY1WXC7_9HYPH</name>
<comment type="caution">
    <text evidence="2">The sequence shown here is derived from an EMBL/GenBank/DDBJ whole genome shotgun (WGS) entry which is preliminary data.</text>
</comment>
<keyword evidence="1" id="KW-1133">Transmembrane helix</keyword>
<feature type="transmembrane region" description="Helical" evidence="1">
    <location>
        <begin position="44"/>
        <end position="61"/>
    </location>
</feature>
<organism evidence="2 3">
    <name type="scientific">Rhizobium ruizarguesonis</name>
    <dbReference type="NCBI Taxonomy" id="2081791"/>
    <lineage>
        <taxon>Bacteria</taxon>
        <taxon>Pseudomonadati</taxon>
        <taxon>Pseudomonadota</taxon>
        <taxon>Alphaproteobacteria</taxon>
        <taxon>Hyphomicrobiales</taxon>
        <taxon>Rhizobiaceae</taxon>
        <taxon>Rhizobium/Agrobacterium group</taxon>
        <taxon>Rhizobium</taxon>
    </lineage>
</organism>
<dbReference type="RefSeq" id="WP_130658259.1">
    <property type="nucleotide sequence ID" value="NZ_SINW01000013.1"/>
</dbReference>
<keyword evidence="3" id="KW-1185">Reference proteome</keyword>
<reference evidence="2 3" key="1">
    <citation type="submission" date="2019-02" db="EMBL/GenBank/DDBJ databases">
        <title>The genomic architecture of introgression among sibling species of bacteria.</title>
        <authorList>
            <person name="Cavassim M.I.A."/>
            <person name="Moeskjaer S."/>
            <person name="Moslemi C."/>
            <person name="Fields B."/>
            <person name="Bachmann A."/>
            <person name="Vilhjalmsson B."/>
            <person name="Schierup M.H."/>
            <person name="Young J.P.W."/>
            <person name="Andersen S.U."/>
        </authorList>
    </citation>
    <scope>NUCLEOTIDE SEQUENCE [LARGE SCALE GENOMIC DNA]</scope>
    <source>
        <strain evidence="2 3">SM141A</strain>
    </source>
</reference>
<evidence type="ECO:0000313" key="3">
    <source>
        <dbReference type="Proteomes" id="UP000291659"/>
    </source>
</evidence>
<gene>
    <name evidence="2" type="ORF">ELH98_37140</name>
</gene>
<dbReference type="Proteomes" id="UP000291659">
    <property type="component" value="Unassembled WGS sequence"/>
</dbReference>
<evidence type="ECO:0000256" key="1">
    <source>
        <dbReference type="SAM" id="Phobius"/>
    </source>
</evidence>
<evidence type="ECO:0000313" key="2">
    <source>
        <dbReference type="EMBL" id="TAX64070.1"/>
    </source>
</evidence>
<dbReference type="EMBL" id="SIOX01000013">
    <property type="protein sequence ID" value="TAX64070.1"/>
    <property type="molecule type" value="Genomic_DNA"/>
</dbReference>
<protein>
    <submittedName>
        <fullName evidence="2">Uncharacterized protein</fullName>
    </submittedName>
</protein>
<sequence>MLIGTWLQGKTKKWQLLFFLGDILSEWLTGNSSKSVFMRWVERIVVFFAIVLITLVLFYMYRT</sequence>
<keyword evidence="1" id="KW-0472">Membrane</keyword>
<proteinExistence type="predicted"/>